<dbReference type="InterPro" id="IPR036465">
    <property type="entry name" value="vWFA_dom_sf"/>
</dbReference>
<dbReference type="SUPFAM" id="SSF53300">
    <property type="entry name" value="vWA-like"/>
    <property type="match status" value="1"/>
</dbReference>
<gene>
    <name evidence="3" type="ORF">FJQ55_19645</name>
</gene>
<dbReference type="AlphaFoldDB" id="A0A504TUI2"/>
<reference evidence="3 4" key="1">
    <citation type="submission" date="2019-06" db="EMBL/GenBank/DDBJ databases">
        <title>Rhizobium sp. CL12 isolated from roots of soybean.</title>
        <authorList>
            <person name="Wang C."/>
        </authorList>
    </citation>
    <scope>NUCLEOTIDE SEQUENCE [LARGE SCALE GENOMIC DNA]</scope>
    <source>
        <strain evidence="3 4">CL12</strain>
    </source>
</reference>
<dbReference type="InterPro" id="IPR028087">
    <property type="entry name" value="Tad_N"/>
</dbReference>
<name>A0A504TUI2_9HYPH</name>
<dbReference type="Proteomes" id="UP000316429">
    <property type="component" value="Unassembled WGS sequence"/>
</dbReference>
<keyword evidence="1" id="KW-1133">Transmembrane helix</keyword>
<dbReference type="Gene3D" id="3.40.50.410">
    <property type="entry name" value="von Willebrand factor, type A domain"/>
    <property type="match status" value="1"/>
</dbReference>
<comment type="caution">
    <text evidence="3">The sequence shown here is derived from an EMBL/GenBank/DDBJ whole genome shotgun (WGS) entry which is preliminary data.</text>
</comment>
<sequence>MRDFLQDRRGNFGMMTALLMVPLIGVAGFALDVSDALLARNSLQASADAAALAAVAQNSIGVSQAMLMTSDGQVAAAMADAKKVFLGQAGNSTDYTLLSADVDVVKAGSQLKAVFSYKAEVPTTLSRILGKSKMTVSGVAEAIFQTETFRDFYLLLDNTPSMGVGATSADVSKMVANTSDKCAFACHIVKDGVEDKNSYYNLAKKLGVTIRIDVVASATSALMDTAKSSRRSSNQYRMAVYTFGEKAEDTKLLEVSSLTSDLDSVKTKAAKIGLMSIPYQGYDNDQQTDFDRALSNVGKLMGTAGTGSSASNPEKVVFFVSDGVGDAYKPTTCTKKLNGGRCQEPIDVTQCTALKAKGYRIAVLYTTYLPLPTNDWYNNWIKPFQSEIPTRMAACASPGLYFEVSPSQGISEAMSAMFLKIVNTPRLSG</sequence>
<dbReference type="EMBL" id="VFYP01000004">
    <property type="protein sequence ID" value="TPP06074.1"/>
    <property type="molecule type" value="Genomic_DNA"/>
</dbReference>
<accession>A0A504TUI2</accession>
<keyword evidence="4" id="KW-1185">Reference proteome</keyword>
<dbReference type="OrthoDB" id="7624353at2"/>
<dbReference type="Pfam" id="PF13400">
    <property type="entry name" value="Tad"/>
    <property type="match status" value="1"/>
</dbReference>
<evidence type="ECO:0000313" key="3">
    <source>
        <dbReference type="EMBL" id="TPP06074.1"/>
    </source>
</evidence>
<protein>
    <recommendedName>
        <fullName evidence="2">Putative Flp pilus-assembly TadG-like N-terminal domain-containing protein</fullName>
    </recommendedName>
</protein>
<feature type="transmembrane region" description="Helical" evidence="1">
    <location>
        <begin position="12"/>
        <end position="31"/>
    </location>
</feature>
<evidence type="ECO:0000256" key="1">
    <source>
        <dbReference type="SAM" id="Phobius"/>
    </source>
</evidence>
<keyword evidence="1" id="KW-0472">Membrane</keyword>
<evidence type="ECO:0000313" key="4">
    <source>
        <dbReference type="Proteomes" id="UP000316429"/>
    </source>
</evidence>
<evidence type="ECO:0000259" key="2">
    <source>
        <dbReference type="Pfam" id="PF13400"/>
    </source>
</evidence>
<organism evidence="3 4">
    <name type="scientific">Rhizobium glycinendophyticum</name>
    <dbReference type="NCBI Taxonomy" id="2589807"/>
    <lineage>
        <taxon>Bacteria</taxon>
        <taxon>Pseudomonadati</taxon>
        <taxon>Pseudomonadota</taxon>
        <taxon>Alphaproteobacteria</taxon>
        <taxon>Hyphomicrobiales</taxon>
        <taxon>Rhizobiaceae</taxon>
        <taxon>Rhizobium/Agrobacterium group</taxon>
        <taxon>Rhizobium</taxon>
    </lineage>
</organism>
<keyword evidence="1" id="KW-0812">Transmembrane</keyword>
<feature type="domain" description="Putative Flp pilus-assembly TadG-like N-terminal" evidence="2">
    <location>
        <begin position="10"/>
        <end position="56"/>
    </location>
</feature>
<proteinExistence type="predicted"/>